<dbReference type="eggNOG" id="COG1524">
    <property type="taxonomic scope" value="Bacteria"/>
</dbReference>
<dbReference type="InterPro" id="IPR002591">
    <property type="entry name" value="Phosphodiest/P_Trfase"/>
</dbReference>
<proteinExistence type="predicted"/>
<accession>S9QV13</accession>
<dbReference type="PANTHER" id="PTHR10151">
    <property type="entry name" value="ECTONUCLEOTIDE PYROPHOSPHATASE/PHOSPHODIESTERASE"/>
    <property type="match status" value="1"/>
</dbReference>
<dbReference type="InterPro" id="IPR017850">
    <property type="entry name" value="Alkaline_phosphatase_core_sf"/>
</dbReference>
<dbReference type="HOGENOM" id="CLU_039509_0_0_5"/>
<protein>
    <recommendedName>
        <fullName evidence="3">Nucleotide pyrophosphatase</fullName>
    </recommendedName>
</protein>
<evidence type="ECO:0000313" key="2">
    <source>
        <dbReference type="Proteomes" id="UP000015347"/>
    </source>
</evidence>
<keyword evidence="2" id="KW-1185">Reference proteome</keyword>
<dbReference type="PANTHER" id="PTHR10151:SF120">
    <property type="entry name" value="BIS(5'-ADENOSYL)-TRIPHOSPHATASE"/>
    <property type="match status" value="1"/>
</dbReference>
<dbReference type="RefSeq" id="WP_020042039.1">
    <property type="nucleotide sequence ID" value="NZ_KE557274.1"/>
</dbReference>
<dbReference type="AlphaFoldDB" id="S9QV13"/>
<reference evidence="2" key="1">
    <citation type="journal article" date="2014" name="Stand. Genomic Sci.">
        <title>Genome sequence of the exopolysaccharide-producing Salipiger mucosus type strain (DSM 16094(T)), a moderately halophilic member of the Roseobacter clade.</title>
        <authorList>
            <person name="Riedel T."/>
            <person name="Spring S."/>
            <person name="Fiebig A."/>
            <person name="Petersen J."/>
            <person name="Kyrpides N.C."/>
            <person name="Goker M."/>
            <person name="Klenk H.P."/>
        </authorList>
    </citation>
    <scope>NUCLEOTIDE SEQUENCE [LARGE SCALE GENOMIC DNA]</scope>
    <source>
        <strain evidence="2">DSM 16094</strain>
    </source>
</reference>
<organism evidence="1 2">
    <name type="scientific">Salipiger mucosus DSM 16094</name>
    <dbReference type="NCBI Taxonomy" id="1123237"/>
    <lineage>
        <taxon>Bacteria</taxon>
        <taxon>Pseudomonadati</taxon>
        <taxon>Pseudomonadota</taxon>
        <taxon>Alphaproteobacteria</taxon>
        <taxon>Rhodobacterales</taxon>
        <taxon>Roseobacteraceae</taxon>
        <taxon>Salipiger</taxon>
    </lineage>
</organism>
<comment type="caution">
    <text evidence="1">The sequence shown here is derived from an EMBL/GenBank/DDBJ whole genome shotgun (WGS) entry which is preliminary data.</text>
</comment>
<dbReference type="Gene3D" id="3.40.720.10">
    <property type="entry name" value="Alkaline Phosphatase, subunit A"/>
    <property type="match status" value="1"/>
</dbReference>
<gene>
    <name evidence="1" type="ORF">Salmuc_02066</name>
</gene>
<dbReference type="STRING" id="1123237.Salmuc_02066"/>
<dbReference type="GO" id="GO:0016787">
    <property type="term" value="F:hydrolase activity"/>
    <property type="evidence" value="ECO:0007669"/>
    <property type="project" value="UniProtKB-ARBA"/>
</dbReference>
<sequence length="479" mass="50924">MSPVVEKAVVVVFDGLRPDLIDETMPNLQAFAAESLNFANARSVFPSLTRVCTTSLATGTWPESHGIVGNAFHLPQVLQGRAVDTSDFEHLARIRATLGDIVTADSLGHALARAGKKMATVHAGSAGSAFLVNHEAAKHGHWTISVHGEGKTQTPEAVRRAVAACGPLPEMEIPKIDATGYAGRVLRELALAQDRADVAWLWLPEPDTSFHFREIGSEASRKARRAADAVFGEVVDYIRSGPDAERTAILALSDHGQISTDEEVDLAAALTREGLTASTTPDTDTKLAMVNGATGELRALREDPALLPATTAFLLGHPKVGAVFARDELCERLPGALPQSLVRHGHARAPDLFFVMRSDDGLDTWGLPGRRAYTGGVPLGGGMHGGLNRHEMTTTMIWNVPGGRIGTETAPTSLVDVAPTLSMLLGLTLEAEGRALPVVAADSVDFKILEEPGQGGDGPFVLRRFQTAGRLYIDCLEAA</sequence>
<dbReference type="SUPFAM" id="SSF53649">
    <property type="entry name" value="Alkaline phosphatase-like"/>
    <property type="match status" value="1"/>
</dbReference>
<dbReference type="OrthoDB" id="9779418at2"/>
<dbReference type="EMBL" id="APVH01000015">
    <property type="protein sequence ID" value="EPX83458.1"/>
    <property type="molecule type" value="Genomic_DNA"/>
</dbReference>
<evidence type="ECO:0000313" key="1">
    <source>
        <dbReference type="EMBL" id="EPX83458.1"/>
    </source>
</evidence>
<dbReference type="Pfam" id="PF01663">
    <property type="entry name" value="Phosphodiest"/>
    <property type="match status" value="1"/>
</dbReference>
<name>S9QV13_9RHOB</name>
<evidence type="ECO:0008006" key="3">
    <source>
        <dbReference type="Google" id="ProtNLM"/>
    </source>
</evidence>
<dbReference type="Proteomes" id="UP000015347">
    <property type="component" value="Unassembled WGS sequence"/>
</dbReference>